<keyword evidence="4 12" id="KW-0808">Transferase</keyword>
<dbReference type="PANTHER" id="PTHR32282:SF33">
    <property type="entry name" value="PEPTIDOGLYCAN GLYCOSYLTRANSFERASE"/>
    <property type="match status" value="1"/>
</dbReference>
<keyword evidence="3 12" id="KW-0328">Glycosyltransferase</keyword>
<dbReference type="Gene3D" id="3.40.710.10">
    <property type="entry name" value="DD-peptidase/beta-lactamase superfamily"/>
    <property type="match status" value="1"/>
</dbReference>
<evidence type="ECO:0000256" key="8">
    <source>
        <dbReference type="ARBA" id="ARBA00049902"/>
    </source>
</evidence>
<evidence type="ECO:0000259" key="11">
    <source>
        <dbReference type="Pfam" id="PF00912"/>
    </source>
</evidence>
<dbReference type="Proteomes" id="UP001600165">
    <property type="component" value="Unassembled WGS sequence"/>
</dbReference>
<feature type="domain" description="Glycosyl transferase family 51" evidence="11">
    <location>
        <begin position="85"/>
        <end position="260"/>
    </location>
</feature>
<dbReference type="Gene3D" id="1.10.3810.10">
    <property type="entry name" value="Biosynthetic peptidoglycan transglycosylase-like"/>
    <property type="match status" value="1"/>
</dbReference>
<keyword evidence="2" id="KW-0645">Protease</keyword>
<evidence type="ECO:0000256" key="9">
    <source>
        <dbReference type="SAM" id="Phobius"/>
    </source>
</evidence>
<dbReference type="InterPro" id="IPR001264">
    <property type="entry name" value="Glyco_trans_51"/>
</dbReference>
<evidence type="ECO:0000256" key="1">
    <source>
        <dbReference type="ARBA" id="ARBA00022645"/>
    </source>
</evidence>
<dbReference type="InterPro" id="IPR012338">
    <property type="entry name" value="Beta-lactam/transpept-like"/>
</dbReference>
<keyword evidence="13" id="KW-1185">Reference proteome</keyword>
<dbReference type="Pfam" id="PF00905">
    <property type="entry name" value="Transpeptidase"/>
    <property type="match status" value="1"/>
</dbReference>
<dbReference type="SUPFAM" id="SSF56601">
    <property type="entry name" value="beta-lactamase/transpeptidase-like"/>
    <property type="match status" value="1"/>
</dbReference>
<dbReference type="RefSeq" id="WP_377965005.1">
    <property type="nucleotide sequence ID" value="NZ_JBHZOL010000073.1"/>
</dbReference>
<dbReference type="SUPFAM" id="SSF53955">
    <property type="entry name" value="Lysozyme-like"/>
    <property type="match status" value="1"/>
</dbReference>
<keyword evidence="6" id="KW-0511">Multifunctional enzyme</keyword>
<dbReference type="InterPro" id="IPR050396">
    <property type="entry name" value="Glycosyltr_51/Transpeptidase"/>
</dbReference>
<keyword evidence="9" id="KW-0812">Transmembrane</keyword>
<evidence type="ECO:0000256" key="2">
    <source>
        <dbReference type="ARBA" id="ARBA00022670"/>
    </source>
</evidence>
<dbReference type="EMBL" id="JBHZOL010000073">
    <property type="protein sequence ID" value="MFE4106850.1"/>
    <property type="molecule type" value="Genomic_DNA"/>
</dbReference>
<name>A0ABW6IF90_9CYAN</name>
<keyword evidence="5" id="KW-0378">Hydrolase</keyword>
<evidence type="ECO:0000256" key="6">
    <source>
        <dbReference type="ARBA" id="ARBA00023268"/>
    </source>
</evidence>
<evidence type="ECO:0000256" key="3">
    <source>
        <dbReference type="ARBA" id="ARBA00022676"/>
    </source>
</evidence>
<dbReference type="InterPro" id="IPR023346">
    <property type="entry name" value="Lysozyme-like_dom_sf"/>
</dbReference>
<keyword evidence="9" id="KW-0472">Membrane</keyword>
<evidence type="ECO:0000259" key="10">
    <source>
        <dbReference type="Pfam" id="PF00905"/>
    </source>
</evidence>
<dbReference type="InterPro" id="IPR001460">
    <property type="entry name" value="PCN-bd_Tpept"/>
</dbReference>
<evidence type="ECO:0000256" key="7">
    <source>
        <dbReference type="ARBA" id="ARBA00034000"/>
    </source>
</evidence>
<dbReference type="Pfam" id="PF00912">
    <property type="entry name" value="Transgly"/>
    <property type="match status" value="1"/>
</dbReference>
<evidence type="ECO:0000313" key="12">
    <source>
        <dbReference type="EMBL" id="MFE4106850.1"/>
    </source>
</evidence>
<keyword evidence="9" id="KW-1133">Transmembrane helix</keyword>
<evidence type="ECO:0000313" key="13">
    <source>
        <dbReference type="Proteomes" id="UP001600165"/>
    </source>
</evidence>
<sequence length="642" mass="70107">MSTNTVRQTRSRSAQRHAKSLDVLKFIQDVGQVATASILGATMLTSAVVAGGLVGLAVSFRNLPDVRILRNYLPTETSYIYDINGTLLDSLHDEANREVVDLNDISPDLKRAVLAIEDSYFYTHKGINPSSVARALLANMQAGSTVEGGSTITMQLVKNLFLSPDRTVSRKLAEAVLALRLEQIFDKNQILEMYLNQVYWGHNTYGVETAAQSYFNKSATDLTLAESAMMAGLIQAPEEFSPFVDYQEAKRRQTLVLSRMRQLQWITAEEEATAKAQPLLIGEITSFRSSQSPWVTEAVVQELTDQFGQEAILKGGMRVQTTIDLNFQRIAEETVKRNHAVLRRRGLYADQMALVAVDPRTHFIKALVGGVDYQDSQFNRAIQAQRQPGSSFKPFVYYAAFASGRYSPESAIADTPVSYPDGYESYAPRNYDGSFMGSISLRKALELSRNVPAIKLGQAVGIDKIIQLCRTLGINSPMEPVISLPLGAVDLTPLEMAGAYATFASNGWHSDPTLIIQVTDSTGGVLLDNTPKPQLVLDPWAAASLTSVLQGVVNSGTGRAAQIGRPAAGKTGTTDSQRDIWFVGYVPQLATAVWVGNDDYSPLGAGATGGGFVAPVWQDFMQQALKDVPVENFRSPSEFVRP</sequence>
<dbReference type="GO" id="GO:0016757">
    <property type="term" value="F:glycosyltransferase activity"/>
    <property type="evidence" value="ECO:0007669"/>
    <property type="project" value="UniProtKB-KW"/>
</dbReference>
<protein>
    <submittedName>
        <fullName evidence="12">Transglycosylase domain-containing protein</fullName>
        <ecNumber evidence="12">2.4.-.-</ecNumber>
    </submittedName>
</protein>
<keyword evidence="1" id="KW-0121">Carboxypeptidase</keyword>
<dbReference type="EC" id="2.4.-.-" evidence="12"/>
<feature type="transmembrane region" description="Helical" evidence="9">
    <location>
        <begin position="38"/>
        <end position="60"/>
    </location>
</feature>
<proteinExistence type="predicted"/>
<gene>
    <name evidence="12" type="ORF">ACFVKH_11215</name>
</gene>
<feature type="domain" description="Penicillin-binding protein transpeptidase" evidence="10">
    <location>
        <begin position="352"/>
        <end position="595"/>
    </location>
</feature>
<dbReference type="PANTHER" id="PTHR32282">
    <property type="entry name" value="BINDING PROTEIN TRANSPEPTIDASE, PUTATIVE-RELATED"/>
    <property type="match status" value="1"/>
</dbReference>
<comment type="catalytic activity">
    <reaction evidence="8">
        <text>[GlcNAc-(1-&gt;4)-Mur2Ac(oyl-L-Ala-gamma-D-Glu-L-Lys-D-Ala-D-Ala)](n)-di-trans,octa-cis-undecaprenyl diphosphate + beta-D-GlcNAc-(1-&gt;4)-Mur2Ac(oyl-L-Ala-gamma-D-Glu-L-Lys-D-Ala-D-Ala)-di-trans,octa-cis-undecaprenyl diphosphate = [GlcNAc-(1-&gt;4)-Mur2Ac(oyl-L-Ala-gamma-D-Glu-L-Lys-D-Ala-D-Ala)](n+1)-di-trans,octa-cis-undecaprenyl diphosphate + di-trans,octa-cis-undecaprenyl diphosphate + H(+)</text>
        <dbReference type="Rhea" id="RHEA:23708"/>
        <dbReference type="Rhea" id="RHEA-COMP:9602"/>
        <dbReference type="Rhea" id="RHEA-COMP:9603"/>
        <dbReference type="ChEBI" id="CHEBI:15378"/>
        <dbReference type="ChEBI" id="CHEBI:58405"/>
        <dbReference type="ChEBI" id="CHEBI:60033"/>
        <dbReference type="ChEBI" id="CHEBI:78435"/>
        <dbReference type="EC" id="2.4.99.28"/>
    </reaction>
</comment>
<comment type="catalytic activity">
    <reaction evidence="7">
        <text>Preferential cleavage: (Ac)2-L-Lys-D-Ala-|-D-Ala. Also transpeptidation of peptidyl-alanyl moieties that are N-acyl substituents of D-alanine.</text>
        <dbReference type="EC" id="3.4.16.4"/>
    </reaction>
</comment>
<comment type="caution">
    <text evidence="12">The sequence shown here is derived from an EMBL/GenBank/DDBJ whole genome shotgun (WGS) entry which is preliminary data.</text>
</comment>
<dbReference type="NCBIfam" id="TIGR02074">
    <property type="entry name" value="PBP_1a_fam"/>
    <property type="match status" value="1"/>
</dbReference>
<organism evidence="12 13">
    <name type="scientific">Almyronema epifaneia S1</name>
    <dbReference type="NCBI Taxonomy" id="2991925"/>
    <lineage>
        <taxon>Bacteria</taxon>
        <taxon>Bacillati</taxon>
        <taxon>Cyanobacteriota</taxon>
        <taxon>Cyanophyceae</taxon>
        <taxon>Nodosilineales</taxon>
        <taxon>Nodosilineaceae</taxon>
        <taxon>Almyronema</taxon>
        <taxon>Almyronema epifaneia</taxon>
    </lineage>
</organism>
<evidence type="ECO:0000256" key="5">
    <source>
        <dbReference type="ARBA" id="ARBA00022801"/>
    </source>
</evidence>
<evidence type="ECO:0000256" key="4">
    <source>
        <dbReference type="ARBA" id="ARBA00022679"/>
    </source>
</evidence>
<dbReference type="InterPro" id="IPR036950">
    <property type="entry name" value="PBP_transglycosylase"/>
</dbReference>
<accession>A0ABW6IF90</accession>
<reference evidence="12 13" key="1">
    <citation type="submission" date="2024-10" db="EMBL/GenBank/DDBJ databases">
        <authorList>
            <person name="Ratan Roy A."/>
            <person name="Morales Sandoval P.H."/>
            <person name="De Los Santos Villalobos S."/>
            <person name="Chakraborty S."/>
            <person name="Mukherjee J."/>
        </authorList>
    </citation>
    <scope>NUCLEOTIDE SEQUENCE [LARGE SCALE GENOMIC DNA]</scope>
    <source>
        <strain evidence="12 13">S1</strain>
    </source>
</reference>